<feature type="compositionally biased region" description="Low complexity" evidence="5">
    <location>
        <begin position="152"/>
        <end position="164"/>
    </location>
</feature>
<feature type="compositionally biased region" description="Acidic residues" evidence="5">
    <location>
        <begin position="1269"/>
        <end position="1282"/>
    </location>
</feature>
<feature type="compositionally biased region" description="Low complexity" evidence="5">
    <location>
        <begin position="405"/>
        <end position="415"/>
    </location>
</feature>
<feature type="compositionally biased region" description="Polar residues" evidence="5">
    <location>
        <begin position="449"/>
        <end position="468"/>
    </location>
</feature>
<feature type="compositionally biased region" description="Polar residues" evidence="5">
    <location>
        <begin position="840"/>
        <end position="851"/>
    </location>
</feature>
<feature type="region of interest" description="Disordered" evidence="5">
    <location>
        <begin position="378"/>
        <end position="399"/>
    </location>
</feature>
<feature type="compositionally biased region" description="Low complexity" evidence="5">
    <location>
        <begin position="475"/>
        <end position="484"/>
    </location>
</feature>
<feature type="compositionally biased region" description="Polar residues" evidence="5">
    <location>
        <begin position="1"/>
        <end position="13"/>
    </location>
</feature>
<feature type="region of interest" description="Disordered" evidence="5">
    <location>
        <begin position="1"/>
        <end position="57"/>
    </location>
</feature>
<dbReference type="CDD" id="cd15535">
    <property type="entry name" value="PHD1_Rco1"/>
    <property type="match status" value="1"/>
</dbReference>
<evidence type="ECO:0000313" key="7">
    <source>
        <dbReference type="EMBL" id="KUJ19586.1"/>
    </source>
</evidence>
<dbReference type="InterPro" id="IPR011011">
    <property type="entry name" value="Znf_FYVE_PHD"/>
</dbReference>
<feature type="compositionally biased region" description="Basic residues" evidence="5">
    <location>
        <begin position="747"/>
        <end position="766"/>
    </location>
</feature>
<dbReference type="InterPro" id="IPR019786">
    <property type="entry name" value="Zinc_finger_PHD-type_CS"/>
</dbReference>
<sequence>MSTPRPTRGSRVSSPYVGTPAAAPSESQNSNTARAERPRTFMDKWVEPPLPAPRPSFAEAGIERHGVVQNMAPLGTRPSSKMMKAVTARLESDGLGRTNIKRAATSTVTTPGESAMTPEPFSNPLPVQPEERSETPEVRAATKAPEEPASPVPSMSRSSVPPQSNGQGVFSVHKSPVPASRTTPTTYEAPVLQNTTPYAAPAAYVASPYSTPAPSAAPINAAPVAYAAQTPAPVHHSPYPPAQTPTPSTLTPLVVPPLPMDDDGLPSINLELTDKIVEKAVQDAIDSLKYPTAYALRTLYDDHRKNKRIVRLIEAVYNGRGTDRDFQEFNIIMRKKKREGKKDRTGEYYFNGDGSDPAPAQHSYAAALQVVNPPAQPYKTPYSALPPRPSTANSVATDPQVDASSIAPASMPASPQVATNDPDEHIDKKLKMGNVLPSLELNGHGEASANGTKMSQSPTPNGMINSTPKRVRLNSESSSSSLSSIDENLLGEGVLSAGVSPARPVSSRLGPGSIGLGFLGNSAPRFISPYASANNFAAVASGVSASSSAPAGSGVSGVGIVGGSGASVAENVAHNSNQGQPITRQASSAPKAPQVSAAKAPRTRAKCSSPSDSFDNNSPSSTHILSTTTHNNTTIADHANNHDTSSSLSASNNNMAPAALLSQESLSSSDSAPVAAAVPAKFLKTKNGHGPTVIENEEVRKRKREAREKSNKYVGREESYVRSSTQGAPAVQEPESASDVDSGAPPPKRRAQIRLNVKKPKQHHTRNHPEEEPDSSPTTLGFRPDIAPGSVNTSRAGTPPLLTRRTRKTKAAGSGLRLKSSPIKKKGGTSAGLPKESGPKSPSGTGATSNQEEIDNNDFCSACGGNGDLVCCDGCVRSFHNKCCDPPLADDVAERSGESWYCNKCQAKDDDSRGWPFQKVKVFDQMQYWLEDTNPSSFHLPKDIREYFTDVKTGTEGEYEEVQPPPPPKITKKNAEEFNIDYFRKKDAKGNPVLCYSCHLSASAPDRMIIPCSFCGLNWHLDCLPTPMAKEPNPLRQWRCPAHVDDLLATLPQFLGPAHRFRTIKGAPVEIPAIDRGFRNSGHIEIENDDTDVEEEPGFFEHREFGKIYKLPEKGIALDFIAKVKQMGGGYVPSRFSARAEHAAQLKNRAHAWQSVTDSLSSRWNKSDLYRQQAALNLAAMATSTPEIEATGGLNMLVDTLLTEAPPAAVAMIGRGDALNIAGAGKLSNEERASLKAMKARIDSRLDADSVGSEVATDPTFSDPITSTDDADTTMSMDDEPAVEQTRAAED</sequence>
<dbReference type="InterPro" id="IPR013083">
    <property type="entry name" value="Znf_RING/FYVE/PHD"/>
</dbReference>
<dbReference type="KEGG" id="psco:LY89DRAFT_667522"/>
<dbReference type="InterPro" id="IPR052819">
    <property type="entry name" value="Chromatin_regulatory_protein"/>
</dbReference>
<feature type="region of interest" description="Disordered" evidence="5">
    <location>
        <begin position="685"/>
        <end position="851"/>
    </location>
</feature>
<evidence type="ECO:0000256" key="1">
    <source>
        <dbReference type="ARBA" id="ARBA00022723"/>
    </source>
</evidence>
<proteinExistence type="predicted"/>
<evidence type="ECO:0000256" key="2">
    <source>
        <dbReference type="ARBA" id="ARBA00022771"/>
    </source>
</evidence>
<evidence type="ECO:0000256" key="5">
    <source>
        <dbReference type="SAM" id="MobiDB-lite"/>
    </source>
</evidence>
<feature type="compositionally biased region" description="Basic and acidic residues" evidence="5">
    <location>
        <begin position="697"/>
        <end position="720"/>
    </location>
</feature>
<dbReference type="GeneID" id="28822706"/>
<dbReference type="OrthoDB" id="5876363at2759"/>
<feature type="region of interest" description="Disordered" evidence="5">
    <location>
        <begin position="1247"/>
        <end position="1291"/>
    </location>
</feature>
<evidence type="ECO:0000256" key="4">
    <source>
        <dbReference type="PROSITE-ProRule" id="PRU00146"/>
    </source>
</evidence>
<dbReference type="PANTHER" id="PTHR47636">
    <property type="entry name" value="TRANSCRIPTIONAL REGULATORY PROTEIN RCO1"/>
    <property type="match status" value="1"/>
</dbReference>
<dbReference type="GO" id="GO:0008270">
    <property type="term" value="F:zinc ion binding"/>
    <property type="evidence" value="ECO:0007669"/>
    <property type="project" value="UniProtKB-KW"/>
</dbReference>
<feature type="region of interest" description="Disordered" evidence="5">
    <location>
        <begin position="578"/>
        <end position="626"/>
    </location>
</feature>
<accession>A0A194XHH7</accession>
<organism evidence="7 8">
    <name type="scientific">Mollisia scopiformis</name>
    <name type="common">Conifer needle endophyte fungus</name>
    <name type="synonym">Phialocephala scopiformis</name>
    <dbReference type="NCBI Taxonomy" id="149040"/>
    <lineage>
        <taxon>Eukaryota</taxon>
        <taxon>Fungi</taxon>
        <taxon>Dikarya</taxon>
        <taxon>Ascomycota</taxon>
        <taxon>Pezizomycotina</taxon>
        <taxon>Leotiomycetes</taxon>
        <taxon>Helotiales</taxon>
        <taxon>Mollisiaceae</taxon>
        <taxon>Mollisia</taxon>
    </lineage>
</organism>
<dbReference type="GO" id="GO:0006357">
    <property type="term" value="P:regulation of transcription by RNA polymerase II"/>
    <property type="evidence" value="ECO:0007669"/>
    <property type="project" value="TreeGrafter"/>
</dbReference>
<dbReference type="EMBL" id="KQ947411">
    <property type="protein sequence ID" value="KUJ19586.1"/>
    <property type="molecule type" value="Genomic_DNA"/>
</dbReference>
<dbReference type="GO" id="GO:0032221">
    <property type="term" value="C:Rpd3S complex"/>
    <property type="evidence" value="ECO:0007669"/>
    <property type="project" value="TreeGrafter"/>
</dbReference>
<feature type="region of interest" description="Disordered" evidence="5">
    <location>
        <begin position="405"/>
        <end position="424"/>
    </location>
</feature>
<dbReference type="PANTHER" id="PTHR47636:SF1">
    <property type="entry name" value="TRANSCRIPTIONAL REGULATORY PROTEIN RCO1"/>
    <property type="match status" value="1"/>
</dbReference>
<dbReference type="InterPro" id="IPR019787">
    <property type="entry name" value="Znf_PHD-finger"/>
</dbReference>
<evidence type="ECO:0000313" key="8">
    <source>
        <dbReference type="Proteomes" id="UP000070700"/>
    </source>
</evidence>
<feature type="compositionally biased region" description="Basic and acidic residues" evidence="5">
    <location>
        <begin position="34"/>
        <end position="46"/>
    </location>
</feature>
<dbReference type="CDD" id="cd15534">
    <property type="entry name" value="PHD2_PHF12_Rco1"/>
    <property type="match status" value="1"/>
</dbReference>
<keyword evidence="8" id="KW-1185">Reference proteome</keyword>
<keyword evidence="3" id="KW-0862">Zinc</keyword>
<feature type="domain" description="PHD-type" evidence="6">
    <location>
        <begin position="857"/>
        <end position="908"/>
    </location>
</feature>
<evidence type="ECO:0000259" key="6">
    <source>
        <dbReference type="PROSITE" id="PS50016"/>
    </source>
</evidence>
<dbReference type="STRING" id="149040.A0A194XHH7"/>
<feature type="compositionally biased region" description="Low complexity" evidence="5">
    <location>
        <begin position="608"/>
        <end position="621"/>
    </location>
</feature>
<dbReference type="PROSITE" id="PS01359">
    <property type="entry name" value="ZF_PHD_1"/>
    <property type="match status" value="1"/>
</dbReference>
<feature type="region of interest" description="Disordered" evidence="5">
    <location>
        <begin position="90"/>
        <end position="189"/>
    </location>
</feature>
<evidence type="ECO:0000256" key="3">
    <source>
        <dbReference type="ARBA" id="ARBA00022833"/>
    </source>
</evidence>
<protein>
    <recommendedName>
        <fullName evidence="6">PHD-type domain-containing protein</fullName>
    </recommendedName>
</protein>
<dbReference type="RefSeq" id="XP_018073941.1">
    <property type="nucleotide sequence ID" value="XM_018212980.1"/>
</dbReference>
<dbReference type="SUPFAM" id="SSF57903">
    <property type="entry name" value="FYVE/PHD zinc finger"/>
    <property type="match status" value="2"/>
</dbReference>
<dbReference type="Pfam" id="PF00628">
    <property type="entry name" value="PHD"/>
    <property type="match status" value="1"/>
</dbReference>
<feature type="compositionally biased region" description="Polar residues" evidence="5">
    <location>
        <begin position="578"/>
        <end position="588"/>
    </location>
</feature>
<feature type="region of interest" description="Disordered" evidence="5">
    <location>
        <begin position="438"/>
        <end position="484"/>
    </location>
</feature>
<reference evidence="7 8" key="1">
    <citation type="submission" date="2015-10" db="EMBL/GenBank/DDBJ databases">
        <title>Full genome of DAOMC 229536 Phialocephala scopiformis, a fungal endophyte of spruce producing the potent anti-insectan compound rugulosin.</title>
        <authorList>
            <consortium name="DOE Joint Genome Institute"/>
            <person name="Walker A.K."/>
            <person name="Frasz S.L."/>
            <person name="Seifert K.A."/>
            <person name="Miller J.D."/>
            <person name="Mondo S.J."/>
            <person name="Labutti K."/>
            <person name="Lipzen A."/>
            <person name="Dockter R."/>
            <person name="Kennedy M."/>
            <person name="Grigoriev I.V."/>
            <person name="Spatafora J.W."/>
        </authorList>
    </citation>
    <scope>NUCLEOTIDE SEQUENCE [LARGE SCALE GENOMIC DNA]</scope>
    <source>
        <strain evidence="7 8">CBS 120377</strain>
    </source>
</reference>
<keyword evidence="2 4" id="KW-0863">Zinc-finger</keyword>
<dbReference type="Proteomes" id="UP000070700">
    <property type="component" value="Unassembled WGS sequence"/>
</dbReference>
<keyword evidence="1" id="KW-0479">Metal-binding</keyword>
<dbReference type="InterPro" id="IPR001965">
    <property type="entry name" value="Znf_PHD"/>
</dbReference>
<dbReference type="Gene3D" id="3.30.40.10">
    <property type="entry name" value="Zinc/RING finger domain, C3HC4 (zinc finger)"/>
    <property type="match status" value="2"/>
</dbReference>
<name>A0A194XHH7_MOLSC</name>
<gene>
    <name evidence="7" type="ORF">LY89DRAFT_667522</name>
</gene>
<dbReference type="SMART" id="SM00249">
    <property type="entry name" value="PHD"/>
    <property type="match status" value="2"/>
</dbReference>
<dbReference type="InParanoid" id="A0A194XHH7"/>
<dbReference type="PROSITE" id="PS50016">
    <property type="entry name" value="ZF_PHD_2"/>
    <property type="match status" value="1"/>
</dbReference>